<evidence type="ECO:0000256" key="1">
    <source>
        <dbReference type="SAM" id="MobiDB-lite"/>
    </source>
</evidence>
<sequence length="436" mass="47758">MKLVNSERLLRDNLHARKSERFLLAKPSASIPVSEKNPRRNRSGGTNPAAARTTFNLPESSASTSLPTSSTETEIPPPKGARLSLSPSTPFGRRPVTSELSQPSLDLSSHSDAPRICSRLETQPINAPHALSLRSPPALEPEIIPLSPSTTHNLTVFGASLRKFATCHDAVEDSSLERFIKVIPLSPGYSSTSGQEHCNINSITATQALEHKEALLECVLKSYNLNLSGTPVKNGPLPVDTGRKFLAMQTNRALKIDTKQPINRARPSPHPDVDLGDRELWDILTPNEDLTVMFGSEPGDSGFVLTIEAHADLFPSQAAVLGQRRTQSAGRVYQGDYNAQRVGYLTAQQFKDLPLYRKRALASEVLHSRVKIPGSRATPLLHSTPGDLSEDRVISAFACGQLKVIVLALQCYHFDFEFLKSIIALVKANPLRSRYR</sequence>
<dbReference type="EMBL" id="KL197724">
    <property type="protein sequence ID" value="KDQ55825.1"/>
    <property type="molecule type" value="Genomic_DNA"/>
</dbReference>
<feature type="region of interest" description="Disordered" evidence="1">
    <location>
        <begin position="24"/>
        <end position="111"/>
    </location>
</feature>
<reference evidence="4" key="1">
    <citation type="journal article" date="2014" name="Proc. Natl. Acad. Sci. U.S.A.">
        <title>Extensive sampling of basidiomycete genomes demonstrates inadequacy of the white-rot/brown-rot paradigm for wood decay fungi.</title>
        <authorList>
            <person name="Riley R."/>
            <person name="Salamov A.A."/>
            <person name="Brown D.W."/>
            <person name="Nagy L.G."/>
            <person name="Floudas D."/>
            <person name="Held B.W."/>
            <person name="Levasseur A."/>
            <person name="Lombard V."/>
            <person name="Morin E."/>
            <person name="Otillar R."/>
            <person name="Lindquist E.A."/>
            <person name="Sun H."/>
            <person name="LaButti K.M."/>
            <person name="Schmutz J."/>
            <person name="Jabbour D."/>
            <person name="Luo H."/>
            <person name="Baker S.E."/>
            <person name="Pisabarro A.G."/>
            <person name="Walton J.D."/>
            <person name="Blanchette R.A."/>
            <person name="Henrissat B."/>
            <person name="Martin F."/>
            <person name="Cullen D."/>
            <person name="Hibbett D.S."/>
            <person name="Grigoriev I.V."/>
        </authorList>
    </citation>
    <scope>NUCLEOTIDE SEQUENCE [LARGE SCALE GENOMIC DNA]</scope>
    <source>
        <strain evidence="4">MUCL 33604</strain>
    </source>
</reference>
<organism evidence="3 4">
    <name type="scientific">Jaapia argillacea MUCL 33604</name>
    <dbReference type="NCBI Taxonomy" id="933084"/>
    <lineage>
        <taxon>Eukaryota</taxon>
        <taxon>Fungi</taxon>
        <taxon>Dikarya</taxon>
        <taxon>Basidiomycota</taxon>
        <taxon>Agaricomycotina</taxon>
        <taxon>Agaricomycetes</taxon>
        <taxon>Agaricomycetidae</taxon>
        <taxon>Jaapiales</taxon>
        <taxon>Jaapiaceae</taxon>
        <taxon>Jaapia</taxon>
    </lineage>
</organism>
<feature type="compositionally biased region" description="Low complexity" evidence="1">
    <location>
        <begin position="58"/>
        <end position="74"/>
    </location>
</feature>
<feature type="compositionally biased region" description="Polar residues" evidence="1">
    <location>
        <begin position="98"/>
        <end position="111"/>
    </location>
</feature>
<dbReference type="AlphaFoldDB" id="A0A067PPU1"/>
<dbReference type="InParanoid" id="A0A067PPU1"/>
<dbReference type="Pfam" id="PF20411">
    <property type="entry name" value="DUF6697"/>
    <property type="match status" value="1"/>
</dbReference>
<proteinExistence type="predicted"/>
<protein>
    <recommendedName>
        <fullName evidence="2">DUF6697 domain-containing protein</fullName>
    </recommendedName>
</protein>
<dbReference type="Proteomes" id="UP000027265">
    <property type="component" value="Unassembled WGS sequence"/>
</dbReference>
<evidence type="ECO:0000259" key="2">
    <source>
        <dbReference type="Pfam" id="PF20411"/>
    </source>
</evidence>
<evidence type="ECO:0000313" key="4">
    <source>
        <dbReference type="Proteomes" id="UP000027265"/>
    </source>
</evidence>
<gene>
    <name evidence="3" type="ORF">JAAARDRAFT_195640</name>
</gene>
<accession>A0A067PPU1</accession>
<dbReference type="InterPro" id="IPR046520">
    <property type="entry name" value="DUF6697"/>
</dbReference>
<evidence type="ECO:0000313" key="3">
    <source>
        <dbReference type="EMBL" id="KDQ55825.1"/>
    </source>
</evidence>
<feature type="domain" description="DUF6697" evidence="2">
    <location>
        <begin position="278"/>
        <end position="424"/>
    </location>
</feature>
<keyword evidence="4" id="KW-1185">Reference proteome</keyword>
<dbReference type="HOGENOM" id="CLU_628600_0_0_1"/>
<name>A0A067PPU1_9AGAM</name>